<evidence type="ECO:0000313" key="1">
    <source>
        <dbReference type="EMBL" id="SMQ11894.1"/>
    </source>
</evidence>
<dbReference type="OrthoDB" id="9862280at2"/>
<accession>A0A238TGG6</accession>
<keyword evidence="3" id="KW-1185">Reference proteome</keyword>
<protein>
    <submittedName>
        <fullName evidence="2">Uncharacterized protein</fullName>
    </submittedName>
</protein>
<dbReference type="AlphaFoldDB" id="A0A238TGG6"/>
<dbReference type="EMBL" id="FXUV01000011">
    <property type="protein sequence ID" value="SMQ11894.1"/>
    <property type="molecule type" value="Genomic_DNA"/>
</dbReference>
<evidence type="ECO:0000313" key="3">
    <source>
        <dbReference type="Proteomes" id="UP000215450"/>
    </source>
</evidence>
<dbReference type="STRING" id="1522312.GCA_900177895_01385"/>
<name>A0A238TGG6_9NEIS</name>
<organism evidence="2 3">
    <name type="scientific">Kingella negevensis</name>
    <dbReference type="NCBI Taxonomy" id="1522312"/>
    <lineage>
        <taxon>Bacteria</taxon>
        <taxon>Pseudomonadati</taxon>
        <taxon>Pseudomonadota</taxon>
        <taxon>Betaproteobacteria</taxon>
        <taxon>Neisseriales</taxon>
        <taxon>Neisseriaceae</taxon>
        <taxon>Kingella</taxon>
    </lineage>
</organism>
<sequence length="96" mass="10900">MLSKVANLPLPEAYQPRNAGDLDGLDHWQLEEDAYNCTVAQYWAKAARYFEKAIAEDKADPFEDEDEAICAIADMAVEMGRKFHQNQLAEYGLGRF</sequence>
<dbReference type="EMBL" id="FXUV02000065">
    <property type="protein sequence ID" value="SNB82245.1"/>
    <property type="molecule type" value="Genomic_DNA"/>
</dbReference>
<dbReference type="Proteomes" id="UP000215450">
    <property type="component" value="Unassembled WGS sequence"/>
</dbReference>
<dbReference type="RefSeq" id="WP_095061992.1">
    <property type="nucleotide sequence ID" value="NZ_FXUV02000065.1"/>
</dbReference>
<evidence type="ECO:0000313" key="2">
    <source>
        <dbReference type="EMBL" id="SNB82245.1"/>
    </source>
</evidence>
<reference evidence="2 3" key="2">
    <citation type="submission" date="2017-06" db="EMBL/GenBank/DDBJ databases">
        <authorList>
            <person name="Kim H.J."/>
            <person name="Triplett B.A."/>
        </authorList>
    </citation>
    <scope>NUCLEOTIDE SEQUENCE [LARGE SCALE GENOMIC DNA]</scope>
    <source>
        <strain evidence="2">Kingella_eburonensis</strain>
    </source>
</reference>
<gene>
    <name evidence="2" type="ORF">KEBURONENSIS_00477</name>
    <name evidence="1" type="ORF">KEBURONENSIS_00898</name>
</gene>
<proteinExistence type="predicted"/>
<reference evidence="1" key="1">
    <citation type="submission" date="2017-05" db="EMBL/GenBank/DDBJ databases">
        <authorList>
            <person name="Song R."/>
            <person name="Chenine A.L."/>
            <person name="Ruprecht R.M."/>
        </authorList>
    </citation>
    <scope>NUCLEOTIDE SEQUENCE</scope>
    <source>
        <strain evidence="1">Kingella_eburonensis</strain>
    </source>
</reference>